<dbReference type="EMBL" id="BDGX01000016">
    <property type="protein sequence ID" value="GAV49397.1"/>
    <property type="molecule type" value="Genomic_DNA"/>
</dbReference>
<dbReference type="GO" id="GO:0005524">
    <property type="term" value="F:ATP binding"/>
    <property type="evidence" value="ECO:0007669"/>
    <property type="project" value="UniProtKB-UniRule"/>
</dbReference>
<evidence type="ECO:0000256" key="3">
    <source>
        <dbReference type="ARBA" id="ARBA00022741"/>
    </source>
</evidence>
<dbReference type="PRINTS" id="PR00380">
    <property type="entry name" value="KINESINHEAVY"/>
</dbReference>
<dbReference type="InterPro" id="IPR027417">
    <property type="entry name" value="P-loop_NTPase"/>
</dbReference>
<keyword evidence="4 6" id="KW-0067">ATP-binding</keyword>
<keyword evidence="3 6" id="KW-0547">Nucleotide-binding</keyword>
<dbReference type="GO" id="GO:0007018">
    <property type="term" value="P:microtubule-based movement"/>
    <property type="evidence" value="ECO:0007669"/>
    <property type="project" value="InterPro"/>
</dbReference>
<dbReference type="PROSITE" id="PS50067">
    <property type="entry name" value="KINESIN_MOTOR_2"/>
    <property type="match status" value="1"/>
</dbReference>
<dbReference type="GO" id="GO:0051231">
    <property type="term" value="P:spindle elongation"/>
    <property type="evidence" value="ECO:0007669"/>
    <property type="project" value="TreeGrafter"/>
</dbReference>
<comment type="caution">
    <text evidence="10">The sequence shown here is derived from an EMBL/GenBank/DDBJ whole genome shotgun (WGS) entry which is preliminary data.</text>
</comment>
<evidence type="ECO:0000256" key="5">
    <source>
        <dbReference type="ARBA" id="ARBA00023054"/>
    </source>
</evidence>
<keyword evidence="5 7" id="KW-0175">Coiled coil</keyword>
<feature type="binding site" evidence="6">
    <location>
        <begin position="107"/>
        <end position="114"/>
    </location>
    <ligand>
        <name>ATP</name>
        <dbReference type="ChEBI" id="CHEBI:30616"/>
    </ligand>
</feature>
<proteinExistence type="inferred from homology"/>
<dbReference type="Proteomes" id="UP000187013">
    <property type="component" value="Unassembled WGS sequence"/>
</dbReference>
<sequence>MQSISNGCTDAIVQPTSIRVVLRLKPLIDEAAKLSYVEDGAGSLSLQDFPQVAGKATFFSDANDTNKFRFNKVYDVGVRQQEVCEDIIGDNVMELLAGFNVSIMAFGSEGSGKTYTMFGNDHEEGIVQRMCQSIFDQLDKLHEDSGNESTISINFFELFAENVYDLLSLQKNSKVLKTSSDTKTHTLSVKGLRTVSVNSVYELLAYINEGHLRRCHSDSHYRKSRSSAFLNITVEQRNKKEETLKHSVLQLIDLASSDKLDKNLKYDISTDEMKSTNSSMQNLHQVVYGLSELESPSSKNHSSKHTHRTSRLAKFLQQAIGGDSKTTAVMLSSTDKADRENTVTTLSLGSRLRSIHNFPVQNKMGLNSKALLDLRLKNMSTREDSYLTRIKYLEDEVNKLGGTIQQNKNQVSTNKYLTEKNMKLMDQLELYRKSQQTQKSGSEEENLTSQQNGRIQNEMSEVLDNLMEKCERVIQLQMRLDEELRQKSQMSQQLNYKESKAQALEAMNVKLLEQLNTNENEMRNVLNTNSILRKEMEKWMHVAKTRSEKIEELQNEIQERQVGNVPQNGLLFPPGELNHIRDASKNKKGNWLFGNSSNNALGTRKISNLSNSNNLGTRKVSNVSTSSAVTINSQESNSSKTSHRGLNLHAVRLPSGVENENSSDKNNP</sequence>
<dbReference type="PANTHER" id="PTHR47969">
    <property type="entry name" value="CHROMOSOME-ASSOCIATED KINESIN KIF4A-RELATED"/>
    <property type="match status" value="1"/>
</dbReference>
<feature type="compositionally biased region" description="Polar residues" evidence="8">
    <location>
        <begin position="658"/>
        <end position="668"/>
    </location>
</feature>
<dbReference type="InterPro" id="IPR001752">
    <property type="entry name" value="Kinesin_motor_dom"/>
</dbReference>
<evidence type="ECO:0000313" key="11">
    <source>
        <dbReference type="Proteomes" id="UP000187013"/>
    </source>
</evidence>
<feature type="domain" description="Kinesin motor" evidence="9">
    <location>
        <begin position="17"/>
        <end position="355"/>
    </location>
</feature>
<evidence type="ECO:0000256" key="8">
    <source>
        <dbReference type="SAM" id="MobiDB-lite"/>
    </source>
</evidence>
<dbReference type="GO" id="GO:0008017">
    <property type="term" value="F:microtubule binding"/>
    <property type="evidence" value="ECO:0007669"/>
    <property type="project" value="InterPro"/>
</dbReference>
<dbReference type="Gene3D" id="3.40.850.10">
    <property type="entry name" value="Kinesin motor domain"/>
    <property type="match status" value="1"/>
</dbReference>
<evidence type="ECO:0000256" key="2">
    <source>
        <dbReference type="ARBA" id="ARBA00022490"/>
    </source>
</evidence>
<dbReference type="GO" id="GO:0005737">
    <property type="term" value="C:cytoplasm"/>
    <property type="evidence" value="ECO:0007669"/>
    <property type="project" value="UniProtKB-SubCell"/>
</dbReference>
<dbReference type="AlphaFoldDB" id="A0A1Q3A125"/>
<dbReference type="SUPFAM" id="SSF52540">
    <property type="entry name" value="P-loop containing nucleoside triphosphate hydrolases"/>
    <property type="match status" value="1"/>
</dbReference>
<feature type="region of interest" description="Disordered" evidence="8">
    <location>
        <begin position="433"/>
        <end position="454"/>
    </location>
</feature>
<feature type="region of interest" description="Disordered" evidence="8">
    <location>
        <begin position="608"/>
        <end position="668"/>
    </location>
</feature>
<dbReference type="GO" id="GO:0007052">
    <property type="term" value="P:mitotic spindle organization"/>
    <property type="evidence" value="ECO:0007669"/>
    <property type="project" value="TreeGrafter"/>
</dbReference>
<keyword evidence="6" id="KW-0505">Motor protein</keyword>
<dbReference type="InterPro" id="IPR027640">
    <property type="entry name" value="Kinesin-like_fam"/>
</dbReference>
<comment type="similarity">
    <text evidence="6">Belongs to the TRAFAC class myosin-kinesin ATPase superfamily. Kinesin family.</text>
</comment>
<organism evidence="10 11">
    <name type="scientific">Zygosaccharomyces rouxii</name>
    <dbReference type="NCBI Taxonomy" id="4956"/>
    <lineage>
        <taxon>Eukaryota</taxon>
        <taxon>Fungi</taxon>
        <taxon>Dikarya</taxon>
        <taxon>Ascomycota</taxon>
        <taxon>Saccharomycotina</taxon>
        <taxon>Saccharomycetes</taxon>
        <taxon>Saccharomycetales</taxon>
        <taxon>Saccharomycetaceae</taxon>
        <taxon>Zygosaccharomyces</taxon>
    </lineage>
</organism>
<evidence type="ECO:0000313" key="10">
    <source>
        <dbReference type="EMBL" id="GAV49397.1"/>
    </source>
</evidence>
<dbReference type="OrthoDB" id="3176171at2759"/>
<dbReference type="InterPro" id="IPR036961">
    <property type="entry name" value="Kinesin_motor_dom_sf"/>
</dbReference>
<accession>A0A1Q3A125</accession>
<evidence type="ECO:0000259" key="9">
    <source>
        <dbReference type="PROSITE" id="PS50067"/>
    </source>
</evidence>
<evidence type="ECO:0000256" key="1">
    <source>
        <dbReference type="ARBA" id="ARBA00004496"/>
    </source>
</evidence>
<keyword evidence="2" id="KW-0963">Cytoplasm</keyword>
<comment type="subcellular location">
    <subcellularLocation>
        <location evidence="1">Cytoplasm</location>
    </subcellularLocation>
</comment>
<name>A0A1Q3A125_ZYGRO</name>
<dbReference type="SMART" id="SM00129">
    <property type="entry name" value="KISc"/>
    <property type="match status" value="1"/>
</dbReference>
<evidence type="ECO:0000256" key="4">
    <source>
        <dbReference type="ARBA" id="ARBA00022840"/>
    </source>
</evidence>
<dbReference type="Pfam" id="PF00225">
    <property type="entry name" value="Kinesin"/>
    <property type="match status" value="1"/>
</dbReference>
<feature type="coiled-coil region" evidence="7">
    <location>
        <begin position="463"/>
        <end position="521"/>
    </location>
</feature>
<evidence type="ECO:0000256" key="6">
    <source>
        <dbReference type="PROSITE-ProRule" id="PRU00283"/>
    </source>
</evidence>
<dbReference type="GO" id="GO:0005875">
    <property type="term" value="C:microtubule associated complex"/>
    <property type="evidence" value="ECO:0007669"/>
    <property type="project" value="TreeGrafter"/>
</dbReference>
<evidence type="ECO:0000256" key="7">
    <source>
        <dbReference type="SAM" id="Coils"/>
    </source>
</evidence>
<dbReference type="eggNOG" id="KOG0240">
    <property type="taxonomic scope" value="Eukaryota"/>
</dbReference>
<gene>
    <name evidence="10" type="ORF">ZYGR_0P00400</name>
</gene>
<feature type="compositionally biased region" description="Polar residues" evidence="8">
    <location>
        <begin position="608"/>
        <end position="640"/>
    </location>
</feature>
<reference evidence="10 11" key="1">
    <citation type="submission" date="2016-08" db="EMBL/GenBank/DDBJ databases">
        <title>Draft genome sequence of allopolyploid Zygosaccharomyces rouxii.</title>
        <authorList>
            <person name="Watanabe J."/>
            <person name="Uehara K."/>
            <person name="Mogi Y."/>
            <person name="Tsukioka Y."/>
        </authorList>
    </citation>
    <scope>NUCLEOTIDE SEQUENCE [LARGE SCALE GENOMIC DNA]</scope>
    <source>
        <strain evidence="10 11">NBRC 110957</strain>
    </source>
</reference>
<dbReference type="GO" id="GO:0003777">
    <property type="term" value="F:microtubule motor activity"/>
    <property type="evidence" value="ECO:0007669"/>
    <property type="project" value="InterPro"/>
</dbReference>
<dbReference type="PANTHER" id="PTHR47969:SF15">
    <property type="entry name" value="CHROMOSOME-ASSOCIATED KINESIN KIF4A-RELATED"/>
    <property type="match status" value="1"/>
</dbReference>
<protein>
    <recommendedName>
        <fullName evidence="9">Kinesin motor domain-containing protein</fullName>
    </recommendedName>
</protein>